<feature type="transmembrane region" description="Helical" evidence="1">
    <location>
        <begin position="155"/>
        <end position="174"/>
    </location>
</feature>
<dbReference type="EMBL" id="ABEU02000008">
    <property type="status" value="NOT_ANNOTATED_CDS"/>
    <property type="molecule type" value="Genomic_DNA"/>
</dbReference>
<dbReference type="Proteomes" id="UP000006727">
    <property type="component" value="Chromosome 8"/>
</dbReference>
<keyword evidence="1" id="KW-1133">Transmembrane helix</keyword>
<evidence type="ECO:0000313" key="3">
    <source>
        <dbReference type="Proteomes" id="UP000006727"/>
    </source>
</evidence>
<dbReference type="EnsemblPlants" id="Pp3c8_21530V3.1">
    <property type="protein sequence ID" value="Pp3c8_21530V3.1"/>
    <property type="gene ID" value="Pp3c8_21530"/>
</dbReference>
<keyword evidence="3" id="KW-1185">Reference proteome</keyword>
<accession>A0A7I4EIP7</accession>
<keyword evidence="1" id="KW-0812">Transmembrane</keyword>
<keyword evidence="1" id="KW-0472">Membrane</keyword>
<dbReference type="InParanoid" id="A0A7I4EIP7"/>
<reference evidence="2 3" key="2">
    <citation type="journal article" date="2018" name="Plant J.">
        <title>The Physcomitrella patens chromosome-scale assembly reveals moss genome structure and evolution.</title>
        <authorList>
            <person name="Lang D."/>
            <person name="Ullrich K.K."/>
            <person name="Murat F."/>
            <person name="Fuchs J."/>
            <person name="Jenkins J."/>
            <person name="Haas F.B."/>
            <person name="Piednoel M."/>
            <person name="Gundlach H."/>
            <person name="Van Bel M."/>
            <person name="Meyberg R."/>
            <person name="Vives C."/>
            <person name="Morata J."/>
            <person name="Symeonidi A."/>
            <person name="Hiss M."/>
            <person name="Muchero W."/>
            <person name="Kamisugi Y."/>
            <person name="Saleh O."/>
            <person name="Blanc G."/>
            <person name="Decker E.L."/>
            <person name="van Gessel N."/>
            <person name="Grimwood J."/>
            <person name="Hayes R.D."/>
            <person name="Graham S.W."/>
            <person name="Gunter L.E."/>
            <person name="McDaniel S.F."/>
            <person name="Hoernstein S.N.W."/>
            <person name="Larsson A."/>
            <person name="Li F.W."/>
            <person name="Perroud P.F."/>
            <person name="Phillips J."/>
            <person name="Ranjan P."/>
            <person name="Rokshar D.S."/>
            <person name="Rothfels C.J."/>
            <person name="Schneider L."/>
            <person name="Shu S."/>
            <person name="Stevenson D.W."/>
            <person name="Thummler F."/>
            <person name="Tillich M."/>
            <person name="Villarreal Aguilar J.C."/>
            <person name="Widiez T."/>
            <person name="Wong G.K."/>
            <person name="Wymore A."/>
            <person name="Zhang Y."/>
            <person name="Zimmer A.D."/>
            <person name="Quatrano R.S."/>
            <person name="Mayer K.F.X."/>
            <person name="Goodstein D."/>
            <person name="Casacuberta J.M."/>
            <person name="Vandepoele K."/>
            <person name="Reski R."/>
            <person name="Cuming A.C."/>
            <person name="Tuskan G.A."/>
            <person name="Maumus F."/>
            <person name="Salse J."/>
            <person name="Schmutz J."/>
            <person name="Rensing S.A."/>
        </authorList>
    </citation>
    <scope>NUCLEOTIDE SEQUENCE [LARGE SCALE GENOMIC DNA]</scope>
    <source>
        <strain evidence="2 3">cv. Gransden 2004</strain>
    </source>
</reference>
<dbReference type="AlphaFoldDB" id="A0A7I4EIP7"/>
<evidence type="ECO:0000256" key="1">
    <source>
        <dbReference type="SAM" id="Phobius"/>
    </source>
</evidence>
<dbReference type="Gramene" id="Pp3c8_21530V3.1">
    <property type="protein sequence ID" value="Pp3c8_21530V3.1"/>
    <property type="gene ID" value="Pp3c8_21530"/>
</dbReference>
<sequence length="181" mass="19746">MHSPSCTNFCTVHWEKYFIKIASLQLLQLHGALYACGDLSEVAICFVFFAYGCLSSSPPSILPFRQISQMSSPSSGFLEPSSSSSSSAQGSAVATCNRRHNLSSLASLIAALGLELNRAQGRRDQRLVENFSEGVLCSLALHLRRRVLFFSGGEWLLPILLAGCFCVSALLRMFDDRLGGF</sequence>
<evidence type="ECO:0000313" key="2">
    <source>
        <dbReference type="EnsemblPlants" id="Pp3c8_21530V3.1"/>
    </source>
</evidence>
<protein>
    <submittedName>
        <fullName evidence="2">Uncharacterized protein</fullName>
    </submittedName>
</protein>
<reference evidence="2" key="3">
    <citation type="submission" date="2020-12" db="UniProtKB">
        <authorList>
            <consortium name="EnsemblPlants"/>
        </authorList>
    </citation>
    <scope>IDENTIFICATION</scope>
</reference>
<name>A0A7I4EIP7_PHYPA</name>
<reference evidence="2 3" key="1">
    <citation type="journal article" date="2008" name="Science">
        <title>The Physcomitrella genome reveals evolutionary insights into the conquest of land by plants.</title>
        <authorList>
            <person name="Rensing S."/>
            <person name="Lang D."/>
            <person name="Zimmer A."/>
            <person name="Terry A."/>
            <person name="Salamov A."/>
            <person name="Shapiro H."/>
            <person name="Nishiyama T."/>
            <person name="Perroud P.-F."/>
            <person name="Lindquist E."/>
            <person name="Kamisugi Y."/>
            <person name="Tanahashi T."/>
            <person name="Sakakibara K."/>
            <person name="Fujita T."/>
            <person name="Oishi K."/>
            <person name="Shin-I T."/>
            <person name="Kuroki Y."/>
            <person name="Toyoda A."/>
            <person name="Suzuki Y."/>
            <person name="Hashimoto A."/>
            <person name="Yamaguchi K."/>
            <person name="Sugano A."/>
            <person name="Kohara Y."/>
            <person name="Fujiyama A."/>
            <person name="Anterola A."/>
            <person name="Aoki S."/>
            <person name="Ashton N."/>
            <person name="Barbazuk W.B."/>
            <person name="Barker E."/>
            <person name="Bennetzen J."/>
            <person name="Bezanilla M."/>
            <person name="Blankenship R."/>
            <person name="Cho S.H."/>
            <person name="Dutcher S."/>
            <person name="Estelle M."/>
            <person name="Fawcett J.A."/>
            <person name="Gundlach H."/>
            <person name="Hanada K."/>
            <person name="Heyl A."/>
            <person name="Hicks K.A."/>
            <person name="Hugh J."/>
            <person name="Lohr M."/>
            <person name="Mayer K."/>
            <person name="Melkozernov A."/>
            <person name="Murata T."/>
            <person name="Nelson D."/>
            <person name="Pils B."/>
            <person name="Prigge M."/>
            <person name="Reiss B."/>
            <person name="Renner T."/>
            <person name="Rombauts S."/>
            <person name="Rushton P."/>
            <person name="Sanderfoot A."/>
            <person name="Schween G."/>
            <person name="Shiu S.-H."/>
            <person name="Stueber K."/>
            <person name="Theodoulou F.L."/>
            <person name="Tu H."/>
            <person name="Van de Peer Y."/>
            <person name="Verrier P.J."/>
            <person name="Waters E."/>
            <person name="Wood A."/>
            <person name="Yang L."/>
            <person name="Cove D."/>
            <person name="Cuming A."/>
            <person name="Hasebe M."/>
            <person name="Lucas S."/>
            <person name="Mishler D.B."/>
            <person name="Reski R."/>
            <person name="Grigoriev I."/>
            <person name="Quatrano R.S."/>
            <person name="Boore J.L."/>
        </authorList>
    </citation>
    <scope>NUCLEOTIDE SEQUENCE [LARGE SCALE GENOMIC DNA]</scope>
    <source>
        <strain evidence="2 3">cv. Gransden 2004</strain>
    </source>
</reference>
<proteinExistence type="predicted"/>
<organism evidence="2 3">
    <name type="scientific">Physcomitrium patens</name>
    <name type="common">Spreading-leaved earth moss</name>
    <name type="synonym">Physcomitrella patens</name>
    <dbReference type="NCBI Taxonomy" id="3218"/>
    <lineage>
        <taxon>Eukaryota</taxon>
        <taxon>Viridiplantae</taxon>
        <taxon>Streptophyta</taxon>
        <taxon>Embryophyta</taxon>
        <taxon>Bryophyta</taxon>
        <taxon>Bryophytina</taxon>
        <taxon>Bryopsida</taxon>
        <taxon>Funariidae</taxon>
        <taxon>Funariales</taxon>
        <taxon>Funariaceae</taxon>
        <taxon>Physcomitrium</taxon>
    </lineage>
</organism>